<dbReference type="SMART" id="SM00470">
    <property type="entry name" value="ParB"/>
    <property type="match status" value="1"/>
</dbReference>
<dbReference type="Pfam" id="PF17762">
    <property type="entry name" value="HTH_ParB"/>
    <property type="match status" value="1"/>
</dbReference>
<dbReference type="PANTHER" id="PTHR33375:SF1">
    <property type="entry name" value="CHROMOSOME-PARTITIONING PROTEIN PARB-RELATED"/>
    <property type="match status" value="1"/>
</dbReference>
<evidence type="ECO:0000256" key="3">
    <source>
        <dbReference type="ARBA" id="ARBA00023125"/>
    </source>
</evidence>
<proteinExistence type="inferred from homology"/>
<dbReference type="PANTHER" id="PTHR33375">
    <property type="entry name" value="CHROMOSOME-PARTITIONING PROTEIN PARB-RELATED"/>
    <property type="match status" value="1"/>
</dbReference>
<dbReference type="AlphaFoldDB" id="A0A662D7M2"/>
<dbReference type="GO" id="GO:0005694">
    <property type="term" value="C:chromosome"/>
    <property type="evidence" value="ECO:0007669"/>
    <property type="project" value="TreeGrafter"/>
</dbReference>
<gene>
    <name evidence="5" type="ORF">DRJ04_09540</name>
</gene>
<dbReference type="Pfam" id="PF23552">
    <property type="entry name" value="ParB_C"/>
    <property type="match status" value="1"/>
</dbReference>
<dbReference type="CDD" id="cd16393">
    <property type="entry name" value="SPO0J_N"/>
    <property type="match status" value="1"/>
</dbReference>
<evidence type="ECO:0000313" key="6">
    <source>
        <dbReference type="Proteomes" id="UP000280417"/>
    </source>
</evidence>
<keyword evidence="3" id="KW-0238">DNA-binding</keyword>
<comment type="caution">
    <text evidence="5">The sequence shown here is derived from an EMBL/GenBank/DDBJ whole genome shotgun (WGS) entry which is preliminary data.</text>
</comment>
<protein>
    <recommendedName>
        <fullName evidence="4">HTH cro/C1-type domain-containing protein</fullName>
    </recommendedName>
</protein>
<dbReference type="GO" id="GO:0003677">
    <property type="term" value="F:DNA binding"/>
    <property type="evidence" value="ECO:0007669"/>
    <property type="project" value="UniProtKB-KW"/>
</dbReference>
<evidence type="ECO:0000256" key="2">
    <source>
        <dbReference type="ARBA" id="ARBA00022829"/>
    </source>
</evidence>
<feature type="domain" description="HTH cro/C1-type" evidence="4">
    <location>
        <begin position="135"/>
        <end position="158"/>
    </location>
</feature>
<dbReference type="SUPFAM" id="SSF109709">
    <property type="entry name" value="KorB DNA-binding domain-like"/>
    <property type="match status" value="1"/>
</dbReference>
<reference evidence="5 6" key="1">
    <citation type="submission" date="2018-06" db="EMBL/GenBank/DDBJ databases">
        <title>Extensive metabolic versatility and redundancy in microbially diverse, dynamic hydrothermal sediments.</title>
        <authorList>
            <person name="Dombrowski N."/>
            <person name="Teske A."/>
            <person name="Baker B.J."/>
        </authorList>
    </citation>
    <scope>NUCLEOTIDE SEQUENCE [LARGE SCALE GENOMIC DNA]</scope>
    <source>
        <strain evidence="5">B3_G15</strain>
    </source>
</reference>
<dbReference type="SUPFAM" id="SSF110849">
    <property type="entry name" value="ParB/Sulfiredoxin"/>
    <property type="match status" value="1"/>
</dbReference>
<dbReference type="InterPro" id="IPR041468">
    <property type="entry name" value="HTH_ParB/Spo0J"/>
</dbReference>
<organism evidence="5 6">
    <name type="scientific">Aerophobetes bacterium</name>
    <dbReference type="NCBI Taxonomy" id="2030807"/>
    <lineage>
        <taxon>Bacteria</taxon>
        <taxon>Candidatus Aerophobota</taxon>
    </lineage>
</organism>
<dbReference type="FunFam" id="3.90.1530.30:FF:000001">
    <property type="entry name" value="Chromosome partitioning protein ParB"/>
    <property type="match status" value="1"/>
</dbReference>
<dbReference type="InterPro" id="IPR050336">
    <property type="entry name" value="Chromosome_partition/occlusion"/>
</dbReference>
<dbReference type="InterPro" id="IPR001387">
    <property type="entry name" value="Cro/C1-type_HTH"/>
</dbReference>
<keyword evidence="2" id="KW-0159">Chromosome partition</keyword>
<evidence type="ECO:0000256" key="1">
    <source>
        <dbReference type="ARBA" id="ARBA00006295"/>
    </source>
</evidence>
<accession>A0A662D7M2</accession>
<dbReference type="InterPro" id="IPR004437">
    <property type="entry name" value="ParB/RepB/Spo0J"/>
</dbReference>
<name>A0A662D7M2_UNCAE</name>
<evidence type="ECO:0000259" key="4">
    <source>
        <dbReference type="PROSITE" id="PS50943"/>
    </source>
</evidence>
<dbReference type="InterPro" id="IPR003115">
    <property type="entry name" value="ParB_N"/>
</dbReference>
<dbReference type="FunFam" id="1.10.10.2830:FF:000001">
    <property type="entry name" value="Chromosome partitioning protein ParB"/>
    <property type="match status" value="1"/>
</dbReference>
<dbReference type="Proteomes" id="UP000280417">
    <property type="component" value="Unassembled WGS sequence"/>
</dbReference>
<dbReference type="GO" id="GO:0045881">
    <property type="term" value="P:positive regulation of sporulation resulting in formation of a cellular spore"/>
    <property type="evidence" value="ECO:0007669"/>
    <property type="project" value="TreeGrafter"/>
</dbReference>
<dbReference type="Gene3D" id="1.10.10.2830">
    <property type="match status" value="1"/>
</dbReference>
<dbReference type="NCBIfam" id="TIGR00180">
    <property type="entry name" value="parB_part"/>
    <property type="match status" value="1"/>
</dbReference>
<dbReference type="EMBL" id="QMQA01000342">
    <property type="protein sequence ID" value="RLE09939.1"/>
    <property type="molecule type" value="Genomic_DNA"/>
</dbReference>
<dbReference type="Pfam" id="PF02195">
    <property type="entry name" value="ParB_N"/>
    <property type="match status" value="1"/>
</dbReference>
<evidence type="ECO:0000313" key="5">
    <source>
        <dbReference type="EMBL" id="RLE09939.1"/>
    </source>
</evidence>
<dbReference type="GO" id="GO:0007059">
    <property type="term" value="P:chromosome segregation"/>
    <property type="evidence" value="ECO:0007669"/>
    <property type="project" value="UniProtKB-KW"/>
</dbReference>
<dbReference type="InterPro" id="IPR036086">
    <property type="entry name" value="ParB/Sulfiredoxin_sf"/>
</dbReference>
<sequence length="277" mass="31596">MGKKALGKGLQALISSEALGEEGEAIRNIALSKIKSNRYQPRKSFNEESLNELAESIKKHGVIQPIVVKAEGENFEVIVGERRLRAAKMAGFSEIPAVVKEYRDDELLEIALIENIQREDLNPIEEAMAYKMVLERQNITQEELSKRVGKSRSYIANMVRLLELPEDVKEGVSRGTISVGQAKALLGIKDQSKLLEMYRRIEKEGMSVREVEHAVRKNVSRGTFQSQKKEPFIEDFENRLREKLGTKVVINYKNGRGWINIEFYSNEDLERIIDYLG</sequence>
<dbReference type="Gene3D" id="3.90.1530.30">
    <property type="match status" value="1"/>
</dbReference>
<dbReference type="InterPro" id="IPR057240">
    <property type="entry name" value="ParB_dimer_C"/>
</dbReference>
<comment type="similarity">
    <text evidence="1">Belongs to the ParB family.</text>
</comment>
<dbReference type="PROSITE" id="PS50943">
    <property type="entry name" value="HTH_CROC1"/>
    <property type="match status" value="1"/>
</dbReference>